<dbReference type="STRING" id="1236971.JCM9152_1178"/>
<dbReference type="InterPro" id="IPR009078">
    <property type="entry name" value="Ferritin-like_SF"/>
</dbReference>
<dbReference type="PANTHER" id="PTHR43346">
    <property type="entry name" value="LIGAND BINDING DOMAIN PROTEIN, PUTATIVE (AFU_ORTHOLOGUE AFUA_6G14370)-RELATED"/>
    <property type="match status" value="1"/>
</dbReference>
<accession>W4QEL2</accession>
<dbReference type="Proteomes" id="UP000018895">
    <property type="component" value="Unassembled WGS sequence"/>
</dbReference>
<dbReference type="CDD" id="cd02223">
    <property type="entry name" value="cupin_Bh2720-like"/>
    <property type="match status" value="1"/>
</dbReference>
<dbReference type="InterPro" id="IPR014710">
    <property type="entry name" value="RmlC-like_jellyroll"/>
</dbReference>
<organism evidence="2 3">
    <name type="scientific">Halalkalibacter hemicellulosilyticusJCM 9152</name>
    <dbReference type="NCBI Taxonomy" id="1236971"/>
    <lineage>
        <taxon>Bacteria</taxon>
        <taxon>Bacillati</taxon>
        <taxon>Bacillota</taxon>
        <taxon>Bacilli</taxon>
        <taxon>Bacillales</taxon>
        <taxon>Bacillaceae</taxon>
        <taxon>Halalkalibacter</taxon>
    </lineage>
</organism>
<dbReference type="InterPro" id="IPR052538">
    <property type="entry name" value="Flavonoid_dioxygenase-like"/>
</dbReference>
<dbReference type="InterPro" id="IPR013096">
    <property type="entry name" value="Cupin_2"/>
</dbReference>
<gene>
    <name evidence="2" type="ORF">JCM9152_1178</name>
</gene>
<dbReference type="GO" id="GO:0016853">
    <property type="term" value="F:isomerase activity"/>
    <property type="evidence" value="ECO:0007669"/>
    <property type="project" value="UniProtKB-KW"/>
</dbReference>
<evidence type="ECO:0000259" key="1">
    <source>
        <dbReference type="Pfam" id="PF07883"/>
    </source>
</evidence>
<protein>
    <submittedName>
        <fullName evidence="2">Mannose-6-phosphate isomerase</fullName>
    </submittedName>
</protein>
<dbReference type="PANTHER" id="PTHR43346:SF1">
    <property type="entry name" value="QUERCETIN 2,3-DIOXYGENASE-RELATED"/>
    <property type="match status" value="1"/>
</dbReference>
<comment type="caution">
    <text evidence="2">The sequence shown here is derived from an EMBL/GenBank/DDBJ whole genome shotgun (WGS) entry which is preliminary data.</text>
</comment>
<sequence length="298" mass="34773">MYYDSQRYPYPYFTPAHQMDSSLRNNENSDETNILLVSIQQEASMMNLYMQLADNAIHSEERRSLLEVVENKQHHVNQLTNHYMTHTGKKPEYTLEDLSFERYEDGLITAYNKEKANKEHYERNVSALTSSDLKQALLSVSKSNEEVTTYFRNIEPSTYERRTDYGPEPFVIDIEKATKRNNYFRTALWTGEYLQLTLMSIQPGDDIGLEIHHDHDQFLRIEDGRGRVQMGRRRQQLDFERNVKDDDAIFVPAGTWHNLTNTGRKPLKLYSIYAPPAHPRGTVHETKAIALEAEPNHS</sequence>
<dbReference type="SUPFAM" id="SSF51182">
    <property type="entry name" value="RmlC-like cupins"/>
    <property type="match status" value="1"/>
</dbReference>
<name>W4QEL2_9BACI</name>
<feature type="domain" description="Cupin type-2" evidence="1">
    <location>
        <begin position="198"/>
        <end position="273"/>
    </location>
</feature>
<evidence type="ECO:0000313" key="2">
    <source>
        <dbReference type="EMBL" id="GAE29794.1"/>
    </source>
</evidence>
<dbReference type="Gene3D" id="2.60.120.10">
    <property type="entry name" value="Jelly Rolls"/>
    <property type="match status" value="1"/>
</dbReference>
<dbReference type="RefSeq" id="WP_035341769.1">
    <property type="nucleotide sequence ID" value="NZ_BAUU01000007.1"/>
</dbReference>
<dbReference type="AlphaFoldDB" id="W4QEL2"/>
<dbReference type="SUPFAM" id="SSF47240">
    <property type="entry name" value="Ferritin-like"/>
    <property type="match status" value="1"/>
</dbReference>
<keyword evidence="2" id="KW-0413">Isomerase</keyword>
<reference evidence="2" key="1">
    <citation type="journal article" date="2014" name="Genome Announc.">
        <title>Draft Genome Sequences of Three Alkaliphilic Bacillus Strains, Bacillus wakoensis JCM 9140T, Bacillus akibai JCM 9157T, and Bacillus hemicellulosilyticus JCM 9152T.</title>
        <authorList>
            <person name="Yuki M."/>
            <person name="Oshima K."/>
            <person name="Suda W."/>
            <person name="Oshida Y."/>
            <person name="Kitamura K."/>
            <person name="Iida T."/>
            <person name="Hattori M."/>
            <person name="Ohkuma M."/>
        </authorList>
    </citation>
    <scope>NUCLEOTIDE SEQUENCE [LARGE SCALE GENOMIC DNA]</scope>
    <source>
        <strain evidence="2">JCM 9152</strain>
    </source>
</reference>
<proteinExistence type="predicted"/>
<evidence type="ECO:0000313" key="3">
    <source>
        <dbReference type="Proteomes" id="UP000018895"/>
    </source>
</evidence>
<dbReference type="InterPro" id="IPR011051">
    <property type="entry name" value="RmlC_Cupin_sf"/>
</dbReference>
<keyword evidence="3" id="KW-1185">Reference proteome</keyword>
<dbReference type="Pfam" id="PF07883">
    <property type="entry name" value="Cupin_2"/>
    <property type="match status" value="1"/>
</dbReference>
<dbReference type="EMBL" id="BAUU01000007">
    <property type="protein sequence ID" value="GAE29794.1"/>
    <property type="molecule type" value="Genomic_DNA"/>
</dbReference>
<dbReference type="OrthoDB" id="3231985at2"/>